<keyword evidence="4 9" id="KW-0808">Transferase</keyword>
<gene>
    <name evidence="9" type="primary">csd_3</name>
    <name evidence="9" type="ORF">BGLFYP119_02657</name>
</gene>
<dbReference type="GO" id="GO:0031071">
    <property type="term" value="F:cysteine desulfurase activity"/>
    <property type="evidence" value="ECO:0007669"/>
    <property type="project" value="UniProtKB-EC"/>
</dbReference>
<comment type="catalytic activity">
    <reaction evidence="6">
        <text>(sulfur carrier)-H + L-cysteine = (sulfur carrier)-SH + L-alanine</text>
        <dbReference type="Rhea" id="RHEA:43892"/>
        <dbReference type="Rhea" id="RHEA-COMP:14737"/>
        <dbReference type="Rhea" id="RHEA-COMP:14739"/>
        <dbReference type="ChEBI" id="CHEBI:29917"/>
        <dbReference type="ChEBI" id="CHEBI:35235"/>
        <dbReference type="ChEBI" id="CHEBI:57972"/>
        <dbReference type="ChEBI" id="CHEBI:64428"/>
        <dbReference type="EC" id="2.8.1.7"/>
    </reaction>
</comment>
<sequence>MIYFDNAATSMQKPETVIHAVTQALHSLGNAGRGAHEASLDASRNIFGVREKTADFFHGEDPSRIAFTLNSTESLNIAVKGILNPGDHVVTTTLEHNSVLRPLYEMEEKGVDVTILPCDQYGMVYPEDFIRAVRPETKAFICTHGSNLTGNLLDIEKIGKAASERGIFFVVDASQTAGVFDIDVQKMKIDILCFTGHKGLLGPQGTGGIYVREGISLRPLKSGGSGIQTFEKKHPKQMPVALEAGTQNGHGLAGLGAALDYLNEKGLACIRTREQELMKQFYFGVREIPGVRIYGDFRSMNRCAIVTLNIRDYDSGEVGDALYTDFGIAVRTGGHCAPLMHQALGTEEQGAVRFSFGYFNTEEEVQKGIEAVRELAKEN</sequence>
<dbReference type="InterPro" id="IPR015421">
    <property type="entry name" value="PyrdxlP-dep_Trfase_major"/>
</dbReference>
<dbReference type="InterPro" id="IPR000192">
    <property type="entry name" value="Aminotrans_V_dom"/>
</dbReference>
<dbReference type="EC" id="2.8.1.7" evidence="3"/>
<organism evidence="9">
    <name type="scientific">Blautia glucerasea</name>
    <dbReference type="NCBI Taxonomy" id="536633"/>
    <lineage>
        <taxon>Bacteria</taxon>
        <taxon>Bacillati</taxon>
        <taxon>Bacillota</taxon>
        <taxon>Clostridia</taxon>
        <taxon>Lachnospirales</taxon>
        <taxon>Lachnospiraceae</taxon>
        <taxon>Blautia</taxon>
    </lineage>
</organism>
<feature type="domain" description="Aminotransferase class V" evidence="8">
    <location>
        <begin position="2"/>
        <end position="367"/>
    </location>
</feature>
<protein>
    <recommendedName>
        <fullName evidence="3">cysteine desulfurase</fullName>
        <ecNumber evidence="3">2.8.1.7</ecNumber>
    </recommendedName>
</protein>
<evidence type="ECO:0000256" key="3">
    <source>
        <dbReference type="ARBA" id="ARBA00012239"/>
    </source>
</evidence>
<comment type="similarity">
    <text evidence="2">Belongs to the class-V pyridoxal-phosphate-dependent aminotransferase family. Csd subfamily.</text>
</comment>
<dbReference type="PANTHER" id="PTHR43586:SF4">
    <property type="entry name" value="ISOPENICILLIN N EPIMERASE"/>
    <property type="match status" value="1"/>
</dbReference>
<dbReference type="NCBIfam" id="TIGR01977">
    <property type="entry name" value="am_tr_V_EF2568"/>
    <property type="match status" value="1"/>
</dbReference>
<dbReference type="InterPro" id="IPR016454">
    <property type="entry name" value="Cysteine_dSase"/>
</dbReference>
<dbReference type="Gene3D" id="3.90.1150.10">
    <property type="entry name" value="Aspartate Aminotransferase, domain 1"/>
    <property type="match status" value="1"/>
</dbReference>
<dbReference type="InterPro" id="IPR020578">
    <property type="entry name" value="Aminotrans_V_PyrdxlP_BS"/>
</dbReference>
<evidence type="ECO:0000256" key="6">
    <source>
        <dbReference type="ARBA" id="ARBA00050776"/>
    </source>
</evidence>
<reference evidence="9" key="1">
    <citation type="submission" date="2019-11" db="EMBL/GenBank/DDBJ databases">
        <authorList>
            <person name="Feng L."/>
        </authorList>
    </citation>
    <scope>NUCLEOTIDE SEQUENCE</scope>
    <source>
        <strain evidence="9">BgluceraseaLFYP119</strain>
    </source>
</reference>
<dbReference type="PANTHER" id="PTHR43586">
    <property type="entry name" value="CYSTEINE DESULFURASE"/>
    <property type="match status" value="1"/>
</dbReference>
<keyword evidence="5" id="KW-0663">Pyridoxal phosphate</keyword>
<accession>A0A6N2VGK8</accession>
<dbReference type="SUPFAM" id="SSF53383">
    <property type="entry name" value="PLP-dependent transferases"/>
    <property type="match status" value="1"/>
</dbReference>
<evidence type="ECO:0000256" key="5">
    <source>
        <dbReference type="ARBA" id="ARBA00022898"/>
    </source>
</evidence>
<dbReference type="AlphaFoldDB" id="A0A6N2VGK8"/>
<dbReference type="PROSITE" id="PS00595">
    <property type="entry name" value="AA_TRANSFER_CLASS_5"/>
    <property type="match status" value="1"/>
</dbReference>
<evidence type="ECO:0000259" key="8">
    <source>
        <dbReference type="Pfam" id="PF00266"/>
    </source>
</evidence>
<dbReference type="InterPro" id="IPR015424">
    <property type="entry name" value="PyrdxlP-dep_Trfase"/>
</dbReference>
<dbReference type="RefSeq" id="WP_156355224.1">
    <property type="nucleotide sequence ID" value="NZ_CACRST010000025.1"/>
</dbReference>
<proteinExistence type="inferred from homology"/>
<evidence type="ECO:0000256" key="4">
    <source>
        <dbReference type="ARBA" id="ARBA00022679"/>
    </source>
</evidence>
<name>A0A6N2VGK8_9FIRM</name>
<dbReference type="Pfam" id="PF00266">
    <property type="entry name" value="Aminotran_5"/>
    <property type="match status" value="1"/>
</dbReference>
<evidence type="ECO:0000313" key="9">
    <source>
        <dbReference type="EMBL" id="VYT28767.1"/>
    </source>
</evidence>
<dbReference type="Gene3D" id="3.40.640.10">
    <property type="entry name" value="Type I PLP-dependent aspartate aminotransferase-like (Major domain)"/>
    <property type="match status" value="1"/>
</dbReference>
<dbReference type="PIRSF" id="PIRSF005572">
    <property type="entry name" value="NifS"/>
    <property type="match status" value="1"/>
</dbReference>
<comment type="cofactor">
    <cofactor evidence="1 7">
        <name>pyridoxal 5'-phosphate</name>
        <dbReference type="ChEBI" id="CHEBI:597326"/>
    </cofactor>
</comment>
<dbReference type="EMBL" id="CACRST010000025">
    <property type="protein sequence ID" value="VYT28767.1"/>
    <property type="molecule type" value="Genomic_DNA"/>
</dbReference>
<evidence type="ECO:0000256" key="1">
    <source>
        <dbReference type="ARBA" id="ARBA00001933"/>
    </source>
</evidence>
<evidence type="ECO:0000256" key="7">
    <source>
        <dbReference type="RuleBase" id="RU004504"/>
    </source>
</evidence>
<evidence type="ECO:0000256" key="2">
    <source>
        <dbReference type="ARBA" id="ARBA00010447"/>
    </source>
</evidence>
<dbReference type="InterPro" id="IPR010969">
    <property type="entry name" value="Cys_dSase-rel_unknwn_funct"/>
</dbReference>
<dbReference type="InterPro" id="IPR015422">
    <property type="entry name" value="PyrdxlP-dep_Trfase_small"/>
</dbReference>
<dbReference type="CDD" id="cd06453">
    <property type="entry name" value="SufS_like"/>
    <property type="match status" value="1"/>
</dbReference>
<dbReference type="GO" id="GO:0030170">
    <property type="term" value="F:pyridoxal phosphate binding"/>
    <property type="evidence" value="ECO:0007669"/>
    <property type="project" value="InterPro"/>
</dbReference>
<dbReference type="InterPro" id="IPR010970">
    <property type="entry name" value="Cys_dSase_SufS"/>
</dbReference>
<dbReference type="GO" id="GO:0006534">
    <property type="term" value="P:cysteine metabolic process"/>
    <property type="evidence" value="ECO:0007669"/>
    <property type="project" value="InterPro"/>
</dbReference>